<evidence type="ECO:0000256" key="1">
    <source>
        <dbReference type="SAM" id="SignalP"/>
    </source>
</evidence>
<evidence type="ECO:0000313" key="3">
    <source>
        <dbReference type="Proteomes" id="UP000216101"/>
    </source>
</evidence>
<dbReference type="EMBL" id="NHNI01000001">
    <property type="protein sequence ID" value="OZY87354.1"/>
    <property type="molecule type" value="Genomic_DNA"/>
</dbReference>
<keyword evidence="3" id="KW-1185">Reference proteome</keyword>
<accession>A0A266QBT3</accession>
<sequence>MLSFLKRSFLLLVICFSNTTLAQTGTFTLSDWPATAATLKPLYVKAIMEQAGIHQVSFTRDANFYVAELDKFAQFAQDKNYRPYLKTSVAQNLATLAVVNCDWHNGVAPWEFAQKYLGNEQLALLQPLYAEAIAKLQNNCE</sequence>
<dbReference type="AlphaFoldDB" id="A0A266QBT3"/>
<protein>
    <submittedName>
        <fullName evidence="2">Uncharacterized protein</fullName>
    </submittedName>
</protein>
<name>A0A266QBT3_9GAMM</name>
<feature type="signal peptide" evidence="1">
    <location>
        <begin position="1"/>
        <end position="22"/>
    </location>
</feature>
<reference evidence="3" key="1">
    <citation type="submission" date="2017-05" db="EMBL/GenBank/DDBJ databases">
        <authorList>
            <person name="Barney B.M."/>
        </authorList>
    </citation>
    <scope>NUCLEOTIDE SEQUENCE [LARGE SCALE GENOMIC DNA]</scope>
    <source>
        <strain evidence="3">PSBB022</strain>
    </source>
</reference>
<dbReference type="Proteomes" id="UP000216101">
    <property type="component" value="Unassembled WGS sequence"/>
</dbReference>
<keyword evidence="1" id="KW-0732">Signal</keyword>
<gene>
    <name evidence="2" type="ORF">CBP51_10350</name>
</gene>
<feature type="chain" id="PRO_5012017771" evidence="1">
    <location>
        <begin position="23"/>
        <end position="141"/>
    </location>
</feature>
<comment type="caution">
    <text evidence="2">The sequence shown here is derived from an EMBL/GenBank/DDBJ whole genome shotgun (WGS) entry which is preliminary data.</text>
</comment>
<proteinExistence type="predicted"/>
<dbReference type="RefSeq" id="WP_078044440.1">
    <property type="nucleotide sequence ID" value="NZ_NHNI01000001.1"/>
</dbReference>
<organism evidence="2 3">
    <name type="scientific">Cellvibrio mixtus</name>
    <dbReference type="NCBI Taxonomy" id="39650"/>
    <lineage>
        <taxon>Bacteria</taxon>
        <taxon>Pseudomonadati</taxon>
        <taxon>Pseudomonadota</taxon>
        <taxon>Gammaproteobacteria</taxon>
        <taxon>Cellvibrionales</taxon>
        <taxon>Cellvibrionaceae</taxon>
        <taxon>Cellvibrio</taxon>
    </lineage>
</organism>
<evidence type="ECO:0000313" key="2">
    <source>
        <dbReference type="EMBL" id="OZY87354.1"/>
    </source>
</evidence>